<dbReference type="AlphaFoldDB" id="A0A392TFP5"/>
<sequence>MGSEDFANRFSPIRVFHLPRFGSDHAAILILLEAEPALRSRRRKHLFRFEECWAKDARCENFVKAHWGNPAQDWDTK</sequence>
<dbReference type="Proteomes" id="UP000265520">
    <property type="component" value="Unassembled WGS sequence"/>
</dbReference>
<reference evidence="1 2" key="1">
    <citation type="journal article" date="2018" name="Front. Plant Sci.">
        <title>Red Clover (Trifolium pratense) and Zigzag Clover (T. medium) - A Picture of Genomic Similarities and Differences.</title>
        <authorList>
            <person name="Dluhosova J."/>
            <person name="Istvanek J."/>
            <person name="Nedelnik J."/>
            <person name="Repkova J."/>
        </authorList>
    </citation>
    <scope>NUCLEOTIDE SEQUENCE [LARGE SCALE GENOMIC DNA]</scope>
    <source>
        <strain evidence="2">cv. 10/8</strain>
        <tissue evidence="1">Leaf</tissue>
    </source>
</reference>
<evidence type="ECO:0000313" key="2">
    <source>
        <dbReference type="Proteomes" id="UP000265520"/>
    </source>
</evidence>
<protein>
    <submittedName>
        <fullName evidence="1">Uncharacterized protein</fullName>
    </submittedName>
</protein>
<feature type="non-terminal residue" evidence="1">
    <location>
        <position position="77"/>
    </location>
</feature>
<proteinExistence type="predicted"/>
<organism evidence="1 2">
    <name type="scientific">Trifolium medium</name>
    <dbReference type="NCBI Taxonomy" id="97028"/>
    <lineage>
        <taxon>Eukaryota</taxon>
        <taxon>Viridiplantae</taxon>
        <taxon>Streptophyta</taxon>
        <taxon>Embryophyta</taxon>
        <taxon>Tracheophyta</taxon>
        <taxon>Spermatophyta</taxon>
        <taxon>Magnoliopsida</taxon>
        <taxon>eudicotyledons</taxon>
        <taxon>Gunneridae</taxon>
        <taxon>Pentapetalae</taxon>
        <taxon>rosids</taxon>
        <taxon>fabids</taxon>
        <taxon>Fabales</taxon>
        <taxon>Fabaceae</taxon>
        <taxon>Papilionoideae</taxon>
        <taxon>50 kb inversion clade</taxon>
        <taxon>NPAAA clade</taxon>
        <taxon>Hologalegina</taxon>
        <taxon>IRL clade</taxon>
        <taxon>Trifolieae</taxon>
        <taxon>Trifolium</taxon>
    </lineage>
</organism>
<keyword evidence="2" id="KW-1185">Reference proteome</keyword>
<evidence type="ECO:0000313" key="1">
    <source>
        <dbReference type="EMBL" id="MCI58956.1"/>
    </source>
</evidence>
<dbReference type="EMBL" id="LXQA010554584">
    <property type="protein sequence ID" value="MCI58956.1"/>
    <property type="molecule type" value="Genomic_DNA"/>
</dbReference>
<name>A0A392TFP5_9FABA</name>
<accession>A0A392TFP5</accession>
<comment type="caution">
    <text evidence="1">The sequence shown here is derived from an EMBL/GenBank/DDBJ whole genome shotgun (WGS) entry which is preliminary data.</text>
</comment>